<dbReference type="GO" id="GO:0000127">
    <property type="term" value="C:transcription factor TFIIIC complex"/>
    <property type="evidence" value="ECO:0007669"/>
    <property type="project" value="TreeGrafter"/>
</dbReference>
<evidence type="ECO:0000313" key="2">
    <source>
        <dbReference type="EMBL" id="CAI9720364.1"/>
    </source>
</evidence>
<dbReference type="Gene3D" id="2.60.40.4370">
    <property type="match status" value="1"/>
</dbReference>
<dbReference type="AlphaFoldDB" id="A0AA36F0T4"/>
<dbReference type="PANTHER" id="PTHR21860">
    <property type="entry name" value="TRANSCRIPTION INITIATION FACTOR IIIC TFIIIC , POLYPEPTIDE 6-RELATED"/>
    <property type="match status" value="1"/>
</dbReference>
<feature type="domain" description="Transcription factor TFIIIC triple barrel" evidence="1">
    <location>
        <begin position="12"/>
        <end position="101"/>
    </location>
</feature>
<accession>A0AA36F0T4</accession>
<dbReference type="EMBL" id="OX597816">
    <property type="protein sequence ID" value="CAI9720364.1"/>
    <property type="molecule type" value="Genomic_DNA"/>
</dbReference>
<proteinExistence type="predicted"/>
<dbReference type="Proteomes" id="UP001162480">
    <property type="component" value="Chromosome 3"/>
</dbReference>
<dbReference type="GO" id="GO:0006383">
    <property type="term" value="P:transcription by RNA polymerase III"/>
    <property type="evidence" value="ECO:0007669"/>
    <property type="project" value="InterPro"/>
</dbReference>
<evidence type="ECO:0000313" key="3">
    <source>
        <dbReference type="Proteomes" id="UP001162480"/>
    </source>
</evidence>
<dbReference type="PANTHER" id="PTHR21860:SF2">
    <property type="entry name" value="GENERAL TRANSCRIPTION FACTOR 3C POLYPEPTIDE 6"/>
    <property type="match status" value="1"/>
</dbReference>
<reference evidence="2" key="1">
    <citation type="submission" date="2023-08" db="EMBL/GenBank/DDBJ databases">
        <authorList>
            <person name="Alioto T."/>
            <person name="Alioto T."/>
            <person name="Gomez Garrido J."/>
        </authorList>
    </citation>
    <scope>NUCLEOTIDE SEQUENCE</scope>
</reference>
<dbReference type="Pfam" id="PF10419">
    <property type="entry name" value="TFIIIC_sub6"/>
    <property type="match status" value="1"/>
</dbReference>
<organism evidence="2 3">
    <name type="scientific">Octopus vulgaris</name>
    <name type="common">Common octopus</name>
    <dbReference type="NCBI Taxonomy" id="6645"/>
    <lineage>
        <taxon>Eukaryota</taxon>
        <taxon>Metazoa</taxon>
        <taxon>Spiralia</taxon>
        <taxon>Lophotrochozoa</taxon>
        <taxon>Mollusca</taxon>
        <taxon>Cephalopoda</taxon>
        <taxon>Coleoidea</taxon>
        <taxon>Octopodiformes</taxon>
        <taxon>Octopoda</taxon>
        <taxon>Incirrata</taxon>
        <taxon>Octopodidae</taxon>
        <taxon>Octopus</taxon>
    </lineage>
</organism>
<dbReference type="InterPro" id="IPR042771">
    <property type="entry name" value="GTF3C6-like"/>
</dbReference>
<sequence>MATDSQSDGEWEEESTVLVELSGVIDCDFLNTEETKHYTKALGLGTPNPVVQIGSHIFSGKYETNVGTSLLFDDVNKDGATKLEYLCHTDKKLLLKRVFLQKKDDSPRIDIDDMEDCSILSSASIYLQVYDGIRQKTN</sequence>
<evidence type="ECO:0000259" key="1">
    <source>
        <dbReference type="Pfam" id="PF10419"/>
    </source>
</evidence>
<name>A0AA36F0T4_OCTVU</name>
<gene>
    <name evidence="2" type="ORF">OCTVUL_1B027172</name>
</gene>
<protein>
    <recommendedName>
        <fullName evidence="1">Transcription factor TFIIIC triple barrel domain-containing protein</fullName>
    </recommendedName>
</protein>
<keyword evidence="3" id="KW-1185">Reference proteome</keyword>
<dbReference type="InterPro" id="IPR019481">
    <property type="entry name" value="TFIIIC_triple_barrel"/>
</dbReference>